<name>A0A1M7T376_9BRAD</name>
<dbReference type="AlphaFoldDB" id="A0A1M7T376"/>
<evidence type="ECO:0000256" key="1">
    <source>
        <dbReference type="SAM" id="MobiDB-lite"/>
    </source>
</evidence>
<feature type="region of interest" description="Disordered" evidence="1">
    <location>
        <begin position="138"/>
        <end position="158"/>
    </location>
</feature>
<organism evidence="2 3">
    <name type="scientific">Bradyrhizobium erythrophlei</name>
    <dbReference type="NCBI Taxonomy" id="1437360"/>
    <lineage>
        <taxon>Bacteria</taxon>
        <taxon>Pseudomonadati</taxon>
        <taxon>Pseudomonadota</taxon>
        <taxon>Alphaproteobacteria</taxon>
        <taxon>Hyphomicrobiales</taxon>
        <taxon>Nitrobacteraceae</taxon>
        <taxon>Bradyrhizobium</taxon>
    </lineage>
</organism>
<evidence type="ECO:0000313" key="2">
    <source>
        <dbReference type="EMBL" id="SHN65127.1"/>
    </source>
</evidence>
<evidence type="ECO:0000313" key="3">
    <source>
        <dbReference type="Proteomes" id="UP000184096"/>
    </source>
</evidence>
<gene>
    <name evidence="2" type="ORF">SAMN05444170_0671</name>
</gene>
<dbReference type="EMBL" id="LT670849">
    <property type="protein sequence ID" value="SHN65127.1"/>
    <property type="molecule type" value="Genomic_DNA"/>
</dbReference>
<proteinExistence type="predicted"/>
<sequence length="175" mass="19271">MIPTIRGPAIPIARPSAWLFRQVEPGHRFCVLAMEFQRAFSLTSPHSPPADVSFLTGGGKMTALMKEYDWAKSPVRAPKSWSPPRSRTVISKRAWRSSPSPLPWPCSATRSVECWKPDQAFAFSSVFSKADTNRLETRNCNASRNESDLTRPKPASKPACAFAHSASVSASLARP</sequence>
<reference evidence="3" key="1">
    <citation type="submission" date="2016-11" db="EMBL/GenBank/DDBJ databases">
        <authorList>
            <person name="Varghese N."/>
            <person name="Submissions S."/>
        </authorList>
    </citation>
    <scope>NUCLEOTIDE SEQUENCE [LARGE SCALE GENOMIC DNA]</scope>
    <source>
        <strain evidence="3">GAS401</strain>
    </source>
</reference>
<keyword evidence="3" id="KW-1185">Reference proteome</keyword>
<protein>
    <submittedName>
        <fullName evidence="2">Uncharacterized protein</fullName>
    </submittedName>
</protein>
<dbReference type="Proteomes" id="UP000184096">
    <property type="component" value="Chromosome I"/>
</dbReference>
<accession>A0A1M7T376</accession>